<reference evidence="1 2" key="1">
    <citation type="submission" date="2016-06" db="EMBL/GenBank/DDBJ databases">
        <title>Domibacillus iocasae genome sequencing.</title>
        <authorList>
            <person name="Verma A."/>
            <person name="Pal Y."/>
            <person name="Ojha A.K."/>
            <person name="Krishnamurthi S."/>
        </authorList>
    </citation>
    <scope>NUCLEOTIDE SEQUENCE [LARGE SCALE GENOMIC DNA]</scope>
    <source>
        <strain evidence="1 2">DSM 29979</strain>
    </source>
</reference>
<protein>
    <submittedName>
        <fullName evidence="1">Uncharacterized protein</fullName>
    </submittedName>
</protein>
<keyword evidence="2" id="KW-1185">Reference proteome</keyword>
<gene>
    <name evidence="1" type="ORF">BA724_04300</name>
</gene>
<organism evidence="1 2">
    <name type="scientific">Domibacillus iocasae</name>
    <dbReference type="NCBI Taxonomy" id="1714016"/>
    <lineage>
        <taxon>Bacteria</taxon>
        <taxon>Bacillati</taxon>
        <taxon>Bacillota</taxon>
        <taxon>Bacilli</taxon>
        <taxon>Bacillales</taxon>
        <taxon>Bacillaceae</taxon>
        <taxon>Domibacillus</taxon>
    </lineage>
</organism>
<sequence length="115" mass="12364">MLVQNKGKHVRHAAGVMVIPGANQIEDAAWKKFSGHPLMKKLISAGEIEAMGQAQTTKDLKADKAIALVKDTFDVSLLTEWRAAEDRTTVLEAIDAQLAELQGEGNPNGTPDGDE</sequence>
<dbReference type="AlphaFoldDB" id="A0A1E7DQ67"/>
<name>A0A1E7DQ67_9BACI</name>
<dbReference type="OrthoDB" id="2928951at2"/>
<dbReference type="Proteomes" id="UP000095658">
    <property type="component" value="Unassembled WGS sequence"/>
</dbReference>
<comment type="caution">
    <text evidence="1">The sequence shown here is derived from an EMBL/GenBank/DDBJ whole genome shotgun (WGS) entry which is preliminary data.</text>
</comment>
<dbReference type="EMBL" id="MAMP01000020">
    <property type="protein sequence ID" value="OES45236.1"/>
    <property type="molecule type" value="Genomic_DNA"/>
</dbReference>
<evidence type="ECO:0000313" key="2">
    <source>
        <dbReference type="Proteomes" id="UP000095658"/>
    </source>
</evidence>
<accession>A0A1E7DQ67</accession>
<dbReference type="STRING" id="1714016.BA724_04300"/>
<dbReference type="RefSeq" id="WP_069938117.1">
    <property type="nucleotide sequence ID" value="NZ_MAMP01000020.1"/>
</dbReference>
<evidence type="ECO:0000313" key="1">
    <source>
        <dbReference type="EMBL" id="OES45236.1"/>
    </source>
</evidence>
<proteinExistence type="predicted"/>